<dbReference type="InterPro" id="IPR016181">
    <property type="entry name" value="Acyl_CoA_acyltransferase"/>
</dbReference>
<dbReference type="PANTHER" id="PTHR41700:SF1">
    <property type="entry name" value="N-ACETYLTRANSFERASE DOMAIN-CONTAINING PROTEIN"/>
    <property type="match status" value="1"/>
</dbReference>
<sequence length="230" mass="24759">MDVTVRELDGMAEWTGAAALYREVFGYTEPEWGLSPRLLAALGENAGTVIGAFTGDGTLTGFCYGFTGVEAGELYHYSQAAVVKAGFQGAGLGRLLKYAQAAAARRTGARTMRWTFDPYALRNAHFNFAVLGATGIRFLPDFYREPGTDRVLVSWELTDAAPEGSRGRTGHGGESILVAAGERCAAPDPQDRAWLRQQLLTRFATGGRLVGVARPEGDPGRVAYLFEDEA</sequence>
<protein>
    <recommendedName>
        <fullName evidence="3">N-acetyltransferase domain-containing protein</fullName>
    </recommendedName>
</protein>
<keyword evidence="2" id="KW-1185">Reference proteome</keyword>
<dbReference type="Proteomes" id="UP000619479">
    <property type="component" value="Unassembled WGS sequence"/>
</dbReference>
<evidence type="ECO:0008006" key="3">
    <source>
        <dbReference type="Google" id="ProtNLM"/>
    </source>
</evidence>
<name>A0A919IUK0_9ACTN</name>
<dbReference type="SUPFAM" id="SSF55729">
    <property type="entry name" value="Acyl-CoA N-acyltransferases (Nat)"/>
    <property type="match status" value="1"/>
</dbReference>
<reference evidence="1" key="1">
    <citation type="submission" date="2021-01" db="EMBL/GenBank/DDBJ databases">
        <title>Whole genome shotgun sequence of Actinoplanes cyaneus NBRC 14990.</title>
        <authorList>
            <person name="Komaki H."/>
            <person name="Tamura T."/>
        </authorList>
    </citation>
    <scope>NUCLEOTIDE SEQUENCE</scope>
    <source>
        <strain evidence="1">NBRC 14990</strain>
    </source>
</reference>
<dbReference type="Gene3D" id="3.40.630.30">
    <property type="match status" value="1"/>
</dbReference>
<proteinExistence type="predicted"/>
<organism evidence="1 2">
    <name type="scientific">Actinoplanes cyaneus</name>
    <dbReference type="NCBI Taxonomy" id="52696"/>
    <lineage>
        <taxon>Bacteria</taxon>
        <taxon>Bacillati</taxon>
        <taxon>Actinomycetota</taxon>
        <taxon>Actinomycetes</taxon>
        <taxon>Micromonosporales</taxon>
        <taxon>Micromonosporaceae</taxon>
        <taxon>Actinoplanes</taxon>
    </lineage>
</organism>
<dbReference type="PANTHER" id="PTHR41700">
    <property type="entry name" value="GCN5-RELATED N-ACETYLTRANSFERASE"/>
    <property type="match status" value="1"/>
</dbReference>
<dbReference type="RefSeq" id="WP_203747323.1">
    <property type="nucleotide sequence ID" value="NZ_BOMH01000045.1"/>
</dbReference>
<dbReference type="AlphaFoldDB" id="A0A919IUK0"/>
<dbReference type="InterPro" id="IPR038764">
    <property type="entry name" value="GNAT_N_AcTrfase_prd"/>
</dbReference>
<evidence type="ECO:0000313" key="2">
    <source>
        <dbReference type="Proteomes" id="UP000619479"/>
    </source>
</evidence>
<evidence type="ECO:0000313" key="1">
    <source>
        <dbReference type="EMBL" id="GID68290.1"/>
    </source>
</evidence>
<dbReference type="EMBL" id="BOMH01000045">
    <property type="protein sequence ID" value="GID68290.1"/>
    <property type="molecule type" value="Genomic_DNA"/>
</dbReference>
<accession>A0A919IUK0</accession>
<gene>
    <name evidence="1" type="ORF">Acy02nite_61710</name>
</gene>
<comment type="caution">
    <text evidence="1">The sequence shown here is derived from an EMBL/GenBank/DDBJ whole genome shotgun (WGS) entry which is preliminary data.</text>
</comment>